<keyword evidence="8" id="KW-0675">Receptor</keyword>
<dbReference type="InterPro" id="IPR017452">
    <property type="entry name" value="GPCR_Rhodpsn_7TM"/>
</dbReference>
<dbReference type="PRINTS" id="PR00237">
    <property type="entry name" value="GPCRRHODOPSN"/>
</dbReference>
<dbReference type="GO" id="GO:0008188">
    <property type="term" value="F:neuropeptide receptor activity"/>
    <property type="evidence" value="ECO:0000318"/>
    <property type="project" value="GO_Central"/>
</dbReference>
<keyword evidence="14" id="KW-1185">Reference proteome</keyword>
<feature type="transmembrane region" description="Helical" evidence="11">
    <location>
        <begin position="172"/>
        <end position="193"/>
    </location>
</feature>
<proteinExistence type="predicted"/>
<keyword evidence="7" id="KW-1015">Disulfide bond</keyword>
<dbReference type="PANTHER" id="PTHR45695">
    <property type="entry name" value="LEUCOKININ RECEPTOR-RELATED"/>
    <property type="match status" value="1"/>
</dbReference>
<dbReference type="RefSeq" id="XP_030833085.1">
    <property type="nucleotide sequence ID" value="XM_030977225.1"/>
</dbReference>
<evidence type="ECO:0000256" key="4">
    <source>
        <dbReference type="ARBA" id="ARBA00022989"/>
    </source>
</evidence>
<evidence type="ECO:0000256" key="8">
    <source>
        <dbReference type="ARBA" id="ARBA00023170"/>
    </source>
</evidence>
<dbReference type="OrthoDB" id="2132067at2759"/>
<evidence type="ECO:0000313" key="13">
    <source>
        <dbReference type="EnsemblMetazoa" id="XP_030833085"/>
    </source>
</evidence>
<dbReference type="GeneID" id="589130"/>
<dbReference type="InParanoid" id="A0A7M7SUU6"/>
<comment type="subcellular location">
    <subcellularLocation>
        <location evidence="1">Cell membrane</location>
        <topology evidence="1">Multi-pass membrane protein</topology>
    </subcellularLocation>
</comment>
<dbReference type="KEGG" id="spu:589130"/>
<keyword evidence="4 11" id="KW-1133">Transmembrane helix</keyword>
<feature type="domain" description="G-protein coupled receptors family 1 profile" evidence="12">
    <location>
        <begin position="1"/>
        <end position="191"/>
    </location>
</feature>
<protein>
    <recommendedName>
        <fullName evidence="12">G-protein coupled receptors family 1 profile domain-containing protein</fullName>
    </recommendedName>
</protein>
<reference evidence="13" key="2">
    <citation type="submission" date="2021-01" db="UniProtKB">
        <authorList>
            <consortium name="EnsemblMetazoa"/>
        </authorList>
    </citation>
    <scope>IDENTIFICATION</scope>
</reference>
<dbReference type="GO" id="GO:0007218">
    <property type="term" value="P:neuropeptide signaling pathway"/>
    <property type="evidence" value="ECO:0000318"/>
    <property type="project" value="GO_Central"/>
</dbReference>
<keyword evidence="10" id="KW-0807">Transducer</keyword>
<evidence type="ECO:0000256" key="1">
    <source>
        <dbReference type="ARBA" id="ARBA00004651"/>
    </source>
</evidence>
<dbReference type="PROSITE" id="PS50262">
    <property type="entry name" value="G_PROTEIN_RECEP_F1_2"/>
    <property type="match status" value="1"/>
</dbReference>
<dbReference type="Pfam" id="PF00001">
    <property type="entry name" value="7tm_1"/>
    <property type="match status" value="1"/>
</dbReference>
<dbReference type="GO" id="GO:0046887">
    <property type="term" value="P:positive regulation of hormone secretion"/>
    <property type="evidence" value="ECO:0000318"/>
    <property type="project" value="GO_Central"/>
</dbReference>
<dbReference type="Proteomes" id="UP000007110">
    <property type="component" value="Unassembled WGS sequence"/>
</dbReference>
<evidence type="ECO:0000313" key="14">
    <source>
        <dbReference type="Proteomes" id="UP000007110"/>
    </source>
</evidence>
<name>A0A7M7SUU6_STRPU</name>
<dbReference type="Gene3D" id="1.20.1070.10">
    <property type="entry name" value="Rhodopsin 7-helix transmembrane proteins"/>
    <property type="match status" value="1"/>
</dbReference>
<dbReference type="InterPro" id="IPR000276">
    <property type="entry name" value="GPCR_Rhodpsn"/>
</dbReference>
<feature type="transmembrane region" description="Helical" evidence="11">
    <location>
        <begin position="21"/>
        <end position="40"/>
    </location>
</feature>
<dbReference type="OMA" id="WGPIHAV"/>
<dbReference type="EnsemblMetazoa" id="XM_030977225">
    <property type="protein sequence ID" value="XP_030833085"/>
    <property type="gene ID" value="LOC589130"/>
</dbReference>
<evidence type="ECO:0000259" key="12">
    <source>
        <dbReference type="PROSITE" id="PS50262"/>
    </source>
</evidence>
<evidence type="ECO:0000256" key="11">
    <source>
        <dbReference type="SAM" id="Phobius"/>
    </source>
</evidence>
<evidence type="ECO:0000256" key="2">
    <source>
        <dbReference type="ARBA" id="ARBA00022475"/>
    </source>
</evidence>
<sequence>MTADRYRVILRPMHSLHSRTVTRANAINFVIWIASFILHIPAMLLMEEHSAPVQGDKFCGARGFSTGGQGDQQKWLYAFRAYQVYAKLILYILPFIVMSYCYLRILRTVWSSFYLASMASEAQRKKRWKVTRMTLLVVILFGVCWGPIHAINLATSFQIDGEAMQSVHLMHFTFFSLCLAYSNSALNPFLYAFSGRSYREMLLYSFQSRKTRRKCSSAFTRGTRLYSPQQSLNSVEPNNSENRRVNIRPILIRKTFQTLQTNSL</sequence>
<reference evidence="14" key="1">
    <citation type="submission" date="2015-02" db="EMBL/GenBank/DDBJ databases">
        <title>Genome sequencing for Strongylocentrotus purpuratus.</title>
        <authorList>
            <person name="Murali S."/>
            <person name="Liu Y."/>
            <person name="Vee V."/>
            <person name="English A."/>
            <person name="Wang M."/>
            <person name="Skinner E."/>
            <person name="Han Y."/>
            <person name="Muzny D.M."/>
            <person name="Worley K.C."/>
            <person name="Gibbs R.A."/>
        </authorList>
    </citation>
    <scope>NUCLEOTIDE SEQUENCE</scope>
</reference>
<dbReference type="PANTHER" id="PTHR45695:SF23">
    <property type="entry name" value="GALANIN-LIKE G-PROTEIN COUPLED RECEPTOR NPR-9"/>
    <property type="match status" value="1"/>
</dbReference>
<accession>A0A7M7SUU6</accession>
<evidence type="ECO:0000256" key="5">
    <source>
        <dbReference type="ARBA" id="ARBA00023040"/>
    </source>
</evidence>
<evidence type="ECO:0000256" key="10">
    <source>
        <dbReference type="ARBA" id="ARBA00023224"/>
    </source>
</evidence>
<feature type="transmembrane region" description="Helical" evidence="11">
    <location>
        <begin position="84"/>
        <end position="103"/>
    </location>
</feature>
<keyword evidence="6 11" id="KW-0472">Membrane</keyword>
<keyword evidence="3 11" id="KW-0812">Transmembrane</keyword>
<feature type="transmembrane region" description="Helical" evidence="11">
    <location>
        <begin position="133"/>
        <end position="152"/>
    </location>
</feature>
<keyword evidence="9" id="KW-0325">Glycoprotein</keyword>
<evidence type="ECO:0000256" key="3">
    <source>
        <dbReference type="ARBA" id="ARBA00022692"/>
    </source>
</evidence>
<keyword evidence="2" id="KW-1003">Cell membrane</keyword>
<evidence type="ECO:0000256" key="7">
    <source>
        <dbReference type="ARBA" id="ARBA00023157"/>
    </source>
</evidence>
<dbReference type="GO" id="GO:0005886">
    <property type="term" value="C:plasma membrane"/>
    <property type="evidence" value="ECO:0000318"/>
    <property type="project" value="GO_Central"/>
</dbReference>
<evidence type="ECO:0000256" key="9">
    <source>
        <dbReference type="ARBA" id="ARBA00023180"/>
    </source>
</evidence>
<organism evidence="13 14">
    <name type="scientific">Strongylocentrotus purpuratus</name>
    <name type="common">Purple sea urchin</name>
    <dbReference type="NCBI Taxonomy" id="7668"/>
    <lineage>
        <taxon>Eukaryota</taxon>
        <taxon>Metazoa</taxon>
        <taxon>Echinodermata</taxon>
        <taxon>Eleutherozoa</taxon>
        <taxon>Echinozoa</taxon>
        <taxon>Echinoidea</taxon>
        <taxon>Euechinoidea</taxon>
        <taxon>Echinacea</taxon>
        <taxon>Camarodonta</taxon>
        <taxon>Echinidea</taxon>
        <taxon>Strongylocentrotidae</taxon>
        <taxon>Strongylocentrotus</taxon>
    </lineage>
</organism>
<dbReference type="SUPFAM" id="SSF81321">
    <property type="entry name" value="Family A G protein-coupled receptor-like"/>
    <property type="match status" value="1"/>
</dbReference>
<dbReference type="AlphaFoldDB" id="A0A7M7SUU6"/>
<evidence type="ECO:0000256" key="6">
    <source>
        <dbReference type="ARBA" id="ARBA00023136"/>
    </source>
</evidence>
<keyword evidence="5" id="KW-0297">G-protein coupled receptor</keyword>